<organism evidence="3 4">
    <name type="scientific">Flavilitoribacter nigricans (strain ATCC 23147 / DSM 23189 / NBRC 102662 / NCIMB 1420 / SS-2)</name>
    <name type="common">Lewinella nigricans</name>
    <dbReference type="NCBI Taxonomy" id="1122177"/>
    <lineage>
        <taxon>Bacteria</taxon>
        <taxon>Pseudomonadati</taxon>
        <taxon>Bacteroidota</taxon>
        <taxon>Saprospiria</taxon>
        <taxon>Saprospirales</taxon>
        <taxon>Lewinellaceae</taxon>
        <taxon>Flavilitoribacter</taxon>
    </lineage>
</organism>
<evidence type="ECO:0000313" key="4">
    <source>
        <dbReference type="Proteomes" id="UP000223913"/>
    </source>
</evidence>
<reference evidence="3 4" key="1">
    <citation type="submission" date="2017-10" db="EMBL/GenBank/DDBJ databases">
        <title>The draft genome sequence of Lewinella nigricans NBRC 102662.</title>
        <authorList>
            <person name="Wang K."/>
        </authorList>
    </citation>
    <scope>NUCLEOTIDE SEQUENCE [LARGE SCALE GENOMIC DNA]</scope>
    <source>
        <strain evidence="3 4">NBRC 102662</strain>
    </source>
</reference>
<dbReference type="InterPro" id="IPR026444">
    <property type="entry name" value="Secre_tail"/>
</dbReference>
<gene>
    <name evidence="3" type="ORF">CRP01_19575</name>
</gene>
<comment type="caution">
    <text evidence="3">The sequence shown here is derived from an EMBL/GenBank/DDBJ whole genome shotgun (WGS) entry which is preliminary data.</text>
</comment>
<keyword evidence="1" id="KW-0812">Transmembrane</keyword>
<accession>A0A2D0N8B5</accession>
<dbReference type="Proteomes" id="UP000223913">
    <property type="component" value="Unassembled WGS sequence"/>
</dbReference>
<dbReference type="NCBIfam" id="TIGR04183">
    <property type="entry name" value="Por_Secre_tail"/>
    <property type="match status" value="1"/>
</dbReference>
<proteinExistence type="predicted"/>
<sequence length="211" mass="23075">MTARTCLLMCKIWRAQVRQCLCVLQIFGPLLQNHPFSSTIKPFNSCTMKAISILIITVLFSGASLFAQSIERSVIAVLGASAEAGDLQLEYTAGEAVISTLSDGDLTITQGFHQGTLQTTGLRGLPLSVSYKIYPNPVTTELWLNLEGSDLDLQVAIYNAAGQPVGTFRKIKAAGHWKESFDLSRQTPGAYLVVIMDERGTWLQSHKVLKL</sequence>
<evidence type="ECO:0000313" key="3">
    <source>
        <dbReference type="EMBL" id="PHN04717.1"/>
    </source>
</evidence>
<keyword evidence="1" id="KW-1133">Transmembrane helix</keyword>
<keyword evidence="4" id="KW-1185">Reference proteome</keyword>
<dbReference type="EMBL" id="PDUD01000024">
    <property type="protein sequence ID" value="PHN04717.1"/>
    <property type="molecule type" value="Genomic_DNA"/>
</dbReference>
<feature type="transmembrane region" description="Helical" evidence="1">
    <location>
        <begin position="50"/>
        <end position="67"/>
    </location>
</feature>
<dbReference type="AlphaFoldDB" id="A0A2D0N8B5"/>
<evidence type="ECO:0000259" key="2">
    <source>
        <dbReference type="Pfam" id="PF18962"/>
    </source>
</evidence>
<dbReference type="OrthoDB" id="667194at2"/>
<evidence type="ECO:0000256" key="1">
    <source>
        <dbReference type="SAM" id="Phobius"/>
    </source>
</evidence>
<feature type="domain" description="Secretion system C-terminal sorting" evidence="2">
    <location>
        <begin position="133"/>
        <end position="201"/>
    </location>
</feature>
<name>A0A2D0N8B5_FLAN2</name>
<protein>
    <recommendedName>
        <fullName evidence="2">Secretion system C-terminal sorting domain-containing protein</fullName>
    </recommendedName>
</protein>
<keyword evidence="1" id="KW-0472">Membrane</keyword>
<dbReference type="Pfam" id="PF18962">
    <property type="entry name" value="Por_Secre_tail"/>
    <property type="match status" value="1"/>
</dbReference>